<keyword evidence="1 5" id="KW-0699">rRNA-binding</keyword>
<dbReference type="InterPro" id="IPR020055">
    <property type="entry name" value="Ribosomal_bL25_short"/>
</dbReference>
<dbReference type="EMBL" id="CP098736">
    <property type="protein sequence ID" value="USE79781.1"/>
    <property type="molecule type" value="Genomic_DNA"/>
</dbReference>
<evidence type="ECO:0000259" key="6">
    <source>
        <dbReference type="Pfam" id="PF01386"/>
    </source>
</evidence>
<dbReference type="EMBL" id="JABEMD010000028">
    <property type="protein sequence ID" value="NNH12439.1"/>
    <property type="molecule type" value="Genomic_DNA"/>
</dbReference>
<dbReference type="OrthoDB" id="9806411at2"/>
<dbReference type="Gene3D" id="2.170.120.20">
    <property type="entry name" value="Ribosomal protein L25, beta domain"/>
    <property type="match status" value="1"/>
</dbReference>
<dbReference type="InterPro" id="IPR029751">
    <property type="entry name" value="Ribosomal_L25_dom"/>
</dbReference>
<dbReference type="InterPro" id="IPR020057">
    <property type="entry name" value="Ribosomal_bL25_b-dom"/>
</dbReference>
<evidence type="ECO:0000256" key="2">
    <source>
        <dbReference type="ARBA" id="ARBA00022884"/>
    </source>
</evidence>
<evidence type="ECO:0000259" key="7">
    <source>
        <dbReference type="Pfam" id="PF14693"/>
    </source>
</evidence>
<evidence type="ECO:0000313" key="11">
    <source>
        <dbReference type="Proteomes" id="UP001056648"/>
    </source>
</evidence>
<proteinExistence type="inferred from homology"/>
<dbReference type="AlphaFoldDB" id="A0A5A8EMS2"/>
<dbReference type="NCBIfam" id="TIGR00731">
    <property type="entry name" value="bL25_bact_ctc"/>
    <property type="match status" value="1"/>
</dbReference>
<evidence type="ECO:0000256" key="4">
    <source>
        <dbReference type="ARBA" id="ARBA00023274"/>
    </source>
</evidence>
<evidence type="ECO:0000256" key="1">
    <source>
        <dbReference type="ARBA" id="ARBA00022730"/>
    </source>
</evidence>
<comment type="similarity">
    <text evidence="5">Belongs to the bacterial ribosomal protein bL25 family. CTC subfamily.</text>
</comment>
<keyword evidence="4 5" id="KW-0687">Ribonucleoprotein</keyword>
<dbReference type="PANTHER" id="PTHR33284">
    <property type="entry name" value="RIBOSOMAL PROTEIN L25/GLN-TRNA SYNTHETASE, ANTI-CODON-BINDING DOMAIN-CONTAINING PROTEIN"/>
    <property type="match status" value="1"/>
</dbReference>
<gene>
    <name evidence="5" type="primary">rplY</name>
    <name evidence="5" type="synonym">ctc</name>
    <name evidence="8" type="ORF">HLB16_16330</name>
    <name evidence="9" type="ORF">NDR89_24765</name>
</gene>
<dbReference type="GO" id="GO:0008097">
    <property type="term" value="F:5S rRNA binding"/>
    <property type="evidence" value="ECO:0007669"/>
    <property type="project" value="InterPro"/>
</dbReference>
<dbReference type="CDD" id="cd00495">
    <property type="entry name" value="Ribosomal_L25_TL5_CTC"/>
    <property type="match status" value="1"/>
</dbReference>
<dbReference type="Gene3D" id="2.40.240.10">
    <property type="entry name" value="Ribosomal Protein L25, Chain P"/>
    <property type="match status" value="1"/>
</dbReference>
<dbReference type="Pfam" id="PF14693">
    <property type="entry name" value="Ribosomal_TL5_C"/>
    <property type="match status" value="1"/>
</dbReference>
<keyword evidence="3 5" id="KW-0689">Ribosomal protein</keyword>
<dbReference type="InterPro" id="IPR037121">
    <property type="entry name" value="Ribosomal_bL25_C"/>
</dbReference>
<feature type="domain" description="Large ribosomal subunit protein bL25 beta" evidence="7">
    <location>
        <begin position="98"/>
        <end position="185"/>
    </location>
</feature>
<evidence type="ECO:0000313" key="8">
    <source>
        <dbReference type="EMBL" id="NNH12439.1"/>
    </source>
</evidence>
<dbReference type="RefSeq" id="WP_053821027.1">
    <property type="nucleotide sequence ID" value="NZ_BAAAEB010000018.1"/>
</dbReference>
<protein>
    <recommendedName>
        <fullName evidence="5">Large ribosomal subunit protein bL25</fullName>
    </recommendedName>
    <alternativeName>
        <fullName evidence="5">General stress protein CTC</fullName>
    </alternativeName>
</protein>
<dbReference type="Proteomes" id="UP001056648">
    <property type="component" value="Chromosome 2"/>
</dbReference>
<dbReference type="SUPFAM" id="SSF50715">
    <property type="entry name" value="Ribosomal protein L25-like"/>
    <property type="match status" value="1"/>
</dbReference>
<keyword evidence="2 5" id="KW-0694">RNA-binding</keyword>
<dbReference type="InterPro" id="IPR020056">
    <property type="entry name" value="Rbsml_bL25/Gln-tRNA_synth_N"/>
</dbReference>
<organism evidence="8 10">
    <name type="scientific">Cupriavidus gilardii</name>
    <dbReference type="NCBI Taxonomy" id="82541"/>
    <lineage>
        <taxon>Bacteria</taxon>
        <taxon>Pseudomonadati</taxon>
        <taxon>Pseudomonadota</taxon>
        <taxon>Betaproteobacteria</taxon>
        <taxon>Burkholderiales</taxon>
        <taxon>Burkholderiaceae</taxon>
        <taxon>Cupriavidus</taxon>
    </lineage>
</organism>
<dbReference type="InterPro" id="IPR020930">
    <property type="entry name" value="Ribosomal_uL5_bac-type"/>
</dbReference>
<dbReference type="HAMAP" id="MF_01336">
    <property type="entry name" value="Ribosomal_bL25"/>
    <property type="match status" value="1"/>
</dbReference>
<dbReference type="Pfam" id="PF01386">
    <property type="entry name" value="Ribosomal_L25p"/>
    <property type="match status" value="1"/>
</dbReference>
<dbReference type="Proteomes" id="UP000542973">
    <property type="component" value="Unassembled WGS sequence"/>
</dbReference>
<name>A0A5A8EMS2_9BURK</name>
<dbReference type="NCBIfam" id="NF004128">
    <property type="entry name" value="PRK05618.1-2"/>
    <property type="match status" value="1"/>
</dbReference>
<accession>A0A5A8EMS2</accession>
<dbReference type="GeneID" id="70689033"/>
<evidence type="ECO:0000313" key="9">
    <source>
        <dbReference type="EMBL" id="USE79781.1"/>
    </source>
</evidence>
<dbReference type="GO" id="GO:0022625">
    <property type="term" value="C:cytosolic large ribosomal subunit"/>
    <property type="evidence" value="ECO:0007669"/>
    <property type="project" value="TreeGrafter"/>
</dbReference>
<dbReference type="GO" id="GO:0003735">
    <property type="term" value="F:structural constituent of ribosome"/>
    <property type="evidence" value="ECO:0007669"/>
    <property type="project" value="InterPro"/>
</dbReference>
<dbReference type="PANTHER" id="PTHR33284:SF1">
    <property type="entry name" value="RIBOSOMAL PROTEIN L25_GLN-TRNA SYNTHETASE, ANTI-CODON-BINDING DOMAIN-CONTAINING PROTEIN"/>
    <property type="match status" value="1"/>
</dbReference>
<comment type="subunit">
    <text evidence="5">Part of the 50S ribosomal subunit; part of the 5S rRNA/L5/L18/L25 subcomplex. Contacts the 5S rRNA. Binds to the 5S rRNA independently of L5 and L18.</text>
</comment>
<evidence type="ECO:0000256" key="5">
    <source>
        <dbReference type="HAMAP-Rule" id="MF_01334"/>
    </source>
</evidence>
<dbReference type="InterPro" id="IPR011035">
    <property type="entry name" value="Ribosomal_bL25/Gln-tRNA_synth"/>
</dbReference>
<evidence type="ECO:0000313" key="10">
    <source>
        <dbReference type="Proteomes" id="UP000542973"/>
    </source>
</evidence>
<sequence>MKVIAFERSVQGTGASRRLRNAGKTPGIIYGGTAEPKMIELDHNALFHALKKEAFHSSILDLEVGGTTEKALLRAFQMHPFKPLVLHVDFQRVSATEKIHVKVPLHFMNQETAPGVKLGHGIINHILNELEVSCLPGDLPEFIEVDMGAVELGQTVHLSDLKLPKGVTPITHGDDNPAVASIALPAGGVSEAASEGEGETPAA</sequence>
<reference evidence="9" key="2">
    <citation type="submission" date="2022-06" db="EMBL/GenBank/DDBJ databases">
        <title>Complete genome sequence and characterization of Cupriavidus gilardii QJ1 isolated from contaminating cells.</title>
        <authorList>
            <person name="Qi J."/>
        </authorList>
    </citation>
    <scope>NUCLEOTIDE SEQUENCE</scope>
    <source>
        <strain evidence="9">QJ1</strain>
    </source>
</reference>
<feature type="domain" description="Large ribosomal subunit protein bL25 L25" evidence="6">
    <location>
        <begin position="6"/>
        <end position="90"/>
    </location>
</feature>
<keyword evidence="11" id="KW-1185">Reference proteome</keyword>
<dbReference type="NCBIfam" id="NF004130">
    <property type="entry name" value="PRK05618.1-5"/>
    <property type="match status" value="1"/>
</dbReference>
<dbReference type="GO" id="GO:0006412">
    <property type="term" value="P:translation"/>
    <property type="evidence" value="ECO:0007669"/>
    <property type="project" value="UniProtKB-UniRule"/>
</dbReference>
<dbReference type="HAMAP" id="MF_01334">
    <property type="entry name" value="Ribosomal_bL25_CTC"/>
    <property type="match status" value="1"/>
</dbReference>
<evidence type="ECO:0000256" key="3">
    <source>
        <dbReference type="ARBA" id="ARBA00022980"/>
    </source>
</evidence>
<dbReference type="InterPro" id="IPR001021">
    <property type="entry name" value="Ribosomal_bL25_long"/>
</dbReference>
<comment type="function">
    <text evidence="5">This is one of the proteins that binds to the 5S RNA in the ribosome where it forms part of the central protuberance.</text>
</comment>
<reference evidence="8 10" key="1">
    <citation type="submission" date="2020-05" db="EMBL/GenBank/DDBJ databases">
        <title>MicrobeNet Type strains.</title>
        <authorList>
            <person name="Nicholson A.C."/>
        </authorList>
    </citation>
    <scope>NUCLEOTIDE SEQUENCE [LARGE SCALE GENOMIC DNA]</scope>
    <source>
        <strain evidence="8 10">ATCC 700815</strain>
    </source>
</reference>
<dbReference type="NCBIfam" id="NF004612">
    <property type="entry name" value="PRK05943.1"/>
    <property type="match status" value="1"/>
</dbReference>